<gene>
    <name evidence="8" type="ORF">GCM10007036_30740</name>
</gene>
<evidence type="ECO:0000256" key="6">
    <source>
        <dbReference type="PIRSR" id="PIRSR015582-2"/>
    </source>
</evidence>
<dbReference type="Gene3D" id="3.20.20.60">
    <property type="entry name" value="Phosphoenolpyruvate-binding domains"/>
    <property type="match status" value="1"/>
</dbReference>
<dbReference type="EMBL" id="BMES01000002">
    <property type="protein sequence ID" value="GGH24364.1"/>
    <property type="molecule type" value="Genomic_DNA"/>
</dbReference>
<keyword evidence="3 6" id="KW-0479">Metal-binding</keyword>
<reference evidence="8" key="2">
    <citation type="submission" date="2020-09" db="EMBL/GenBank/DDBJ databases">
        <authorList>
            <person name="Sun Q."/>
            <person name="Zhou Y."/>
        </authorList>
    </citation>
    <scope>NUCLEOTIDE SEQUENCE</scope>
    <source>
        <strain evidence="8">CGMCC 1.12214</strain>
    </source>
</reference>
<reference evidence="8" key="1">
    <citation type="journal article" date="2014" name="Int. J. Syst. Evol. Microbiol.">
        <title>Complete genome sequence of Corynebacterium casei LMG S-19264T (=DSM 44701T), isolated from a smear-ripened cheese.</title>
        <authorList>
            <consortium name="US DOE Joint Genome Institute (JGI-PGF)"/>
            <person name="Walter F."/>
            <person name="Albersmeier A."/>
            <person name="Kalinowski J."/>
            <person name="Ruckert C."/>
        </authorList>
    </citation>
    <scope>NUCLEOTIDE SEQUENCE</scope>
    <source>
        <strain evidence="8">CGMCC 1.12214</strain>
    </source>
</reference>
<feature type="binding site" evidence="5">
    <location>
        <position position="65"/>
    </location>
    <ligand>
        <name>substrate</name>
    </ligand>
</feature>
<dbReference type="Proteomes" id="UP000603912">
    <property type="component" value="Unassembled WGS sequence"/>
</dbReference>
<comment type="cofactor">
    <cofactor evidence="1">
        <name>Mg(2+)</name>
        <dbReference type="ChEBI" id="CHEBI:18420"/>
    </cofactor>
</comment>
<dbReference type="RefSeq" id="WP_188518604.1">
    <property type="nucleotide sequence ID" value="NZ_BMES01000002.1"/>
</dbReference>
<evidence type="ECO:0000313" key="8">
    <source>
        <dbReference type="EMBL" id="GGH24364.1"/>
    </source>
</evidence>
<dbReference type="Pfam" id="PF03328">
    <property type="entry name" value="HpcH_HpaI"/>
    <property type="match status" value="1"/>
</dbReference>
<dbReference type="SUPFAM" id="SSF51621">
    <property type="entry name" value="Phosphoenolpyruvate/pyruvate domain"/>
    <property type="match status" value="1"/>
</dbReference>
<evidence type="ECO:0000256" key="5">
    <source>
        <dbReference type="PIRSR" id="PIRSR015582-1"/>
    </source>
</evidence>
<dbReference type="InterPro" id="IPR015813">
    <property type="entry name" value="Pyrv/PenolPyrv_kinase-like_dom"/>
</dbReference>
<evidence type="ECO:0000256" key="3">
    <source>
        <dbReference type="ARBA" id="ARBA00022723"/>
    </source>
</evidence>
<evidence type="ECO:0000313" key="9">
    <source>
        <dbReference type="Proteomes" id="UP000603912"/>
    </source>
</evidence>
<dbReference type="PANTHER" id="PTHR32308:SF0">
    <property type="entry name" value="HPCH_HPAI ALDOLASE_CITRATE LYASE DOMAIN-CONTAINING PROTEIN"/>
    <property type="match status" value="1"/>
</dbReference>
<dbReference type="PANTHER" id="PTHR32308">
    <property type="entry name" value="LYASE BETA SUBUNIT, PUTATIVE (AFU_ORTHOLOGUE AFUA_4G13030)-RELATED"/>
    <property type="match status" value="1"/>
</dbReference>
<accession>A0A917I9V9</accession>
<keyword evidence="4 6" id="KW-0460">Magnesium</keyword>
<name>A0A917I9V9_9HYPH</name>
<dbReference type="InterPro" id="IPR005000">
    <property type="entry name" value="Aldolase/citrate-lyase_domain"/>
</dbReference>
<dbReference type="InterPro" id="IPR011206">
    <property type="entry name" value="Citrate_lyase_beta/mcl1/mcl2"/>
</dbReference>
<feature type="domain" description="HpcH/HpaI aldolase/citrate lyase" evidence="7">
    <location>
        <begin position="4"/>
        <end position="228"/>
    </location>
</feature>
<dbReference type="GO" id="GO:0016829">
    <property type="term" value="F:lyase activity"/>
    <property type="evidence" value="ECO:0007669"/>
    <property type="project" value="UniProtKB-KW"/>
</dbReference>
<feature type="binding site" evidence="6">
    <location>
        <position position="155"/>
    </location>
    <ligand>
        <name>Mg(2+)</name>
        <dbReference type="ChEBI" id="CHEBI:18420"/>
    </ligand>
</feature>
<comment type="caution">
    <text evidence="8">The sequence shown here is derived from an EMBL/GenBank/DDBJ whole genome shotgun (WGS) entry which is preliminary data.</text>
</comment>
<dbReference type="PIRSF" id="PIRSF015582">
    <property type="entry name" value="Cit_lyase_B"/>
    <property type="match status" value="1"/>
</dbReference>
<evidence type="ECO:0000259" key="7">
    <source>
        <dbReference type="Pfam" id="PF03328"/>
    </source>
</evidence>
<evidence type="ECO:0000256" key="4">
    <source>
        <dbReference type="ARBA" id="ARBA00022842"/>
    </source>
</evidence>
<proteinExistence type="inferred from homology"/>
<keyword evidence="8" id="KW-0456">Lyase</keyword>
<dbReference type="InterPro" id="IPR040442">
    <property type="entry name" value="Pyrv_kinase-like_dom_sf"/>
</dbReference>
<evidence type="ECO:0000256" key="2">
    <source>
        <dbReference type="ARBA" id="ARBA00005568"/>
    </source>
</evidence>
<dbReference type="GO" id="GO:0000287">
    <property type="term" value="F:magnesium ion binding"/>
    <property type="evidence" value="ECO:0007669"/>
    <property type="project" value="TreeGrafter"/>
</dbReference>
<evidence type="ECO:0000256" key="1">
    <source>
        <dbReference type="ARBA" id="ARBA00001946"/>
    </source>
</evidence>
<feature type="binding site" evidence="5">
    <location>
        <position position="127"/>
    </location>
    <ligand>
        <name>substrate</name>
    </ligand>
</feature>
<feature type="binding site" evidence="6">
    <location>
        <position position="127"/>
    </location>
    <ligand>
        <name>Mg(2+)</name>
        <dbReference type="ChEBI" id="CHEBI:18420"/>
    </ligand>
</feature>
<dbReference type="GO" id="GO:0006107">
    <property type="term" value="P:oxaloacetate metabolic process"/>
    <property type="evidence" value="ECO:0007669"/>
    <property type="project" value="TreeGrafter"/>
</dbReference>
<keyword evidence="9" id="KW-1185">Reference proteome</keyword>
<protein>
    <submittedName>
        <fullName evidence="8">Citryl-CoA lyase</fullName>
    </submittedName>
</protein>
<sequence length="297" mass="31442">MTLRSFLFVPGDSEKKLAKGAGSGADALILDLEDSVAPSRKALARDMVRDYIAAPRTGGSELWVRMNPLADGGLDDLVGVVRAAPDGIVVPKADRPADLVRISAFLDALERRDGVAKSIRLLPVATETPKAPFGLAHYHDTPLPRLFGLTWGAEDLSTALGASTNRDPSGRWAFTYRMVRSQCLLAAKACGVAAIETLYADFRDDAGLRHDCAEASREGFTGRIAIHPDQVAGINAAFSPSQAEIDHARRVVDAFSASPGIGVVGLDGKMLDIPHLRQAEQVLARAAAIAGRAGARA</sequence>
<organism evidence="8 9">
    <name type="scientific">Alsobacter metallidurans</name>
    <dbReference type="NCBI Taxonomy" id="340221"/>
    <lineage>
        <taxon>Bacteria</taxon>
        <taxon>Pseudomonadati</taxon>
        <taxon>Pseudomonadota</taxon>
        <taxon>Alphaproteobacteria</taxon>
        <taxon>Hyphomicrobiales</taxon>
        <taxon>Alsobacteraceae</taxon>
        <taxon>Alsobacter</taxon>
    </lineage>
</organism>
<comment type="similarity">
    <text evidence="2">Belongs to the HpcH/HpaI aldolase family.</text>
</comment>
<dbReference type="AlphaFoldDB" id="A0A917I9V9"/>